<sequence>MKKIIVIAIASLSIAGLASCKKENVRHETAGINLTVYSPKRDLGSAD</sequence>
<proteinExistence type="predicted"/>
<evidence type="ECO:0000313" key="2">
    <source>
        <dbReference type="Proteomes" id="UP001324380"/>
    </source>
</evidence>
<accession>A0ABZ0TGL8</accession>
<dbReference type="PROSITE" id="PS51257">
    <property type="entry name" value="PROKAR_LIPOPROTEIN"/>
    <property type="match status" value="1"/>
</dbReference>
<organism evidence="1 2">
    <name type="scientific">Mucilaginibacter sabulilitoris</name>
    <dbReference type="NCBI Taxonomy" id="1173583"/>
    <lineage>
        <taxon>Bacteria</taxon>
        <taxon>Pseudomonadati</taxon>
        <taxon>Bacteroidota</taxon>
        <taxon>Sphingobacteriia</taxon>
        <taxon>Sphingobacteriales</taxon>
        <taxon>Sphingobacteriaceae</taxon>
        <taxon>Mucilaginibacter</taxon>
    </lineage>
</organism>
<keyword evidence="2" id="KW-1185">Reference proteome</keyword>
<protein>
    <submittedName>
        <fullName evidence="1">Uncharacterized protein</fullName>
    </submittedName>
</protein>
<evidence type="ECO:0000313" key="1">
    <source>
        <dbReference type="EMBL" id="WPU92340.1"/>
    </source>
</evidence>
<dbReference type="Proteomes" id="UP001324380">
    <property type="component" value="Chromosome"/>
</dbReference>
<reference evidence="1 2" key="1">
    <citation type="submission" date="2023-11" db="EMBL/GenBank/DDBJ databases">
        <title>Analysis of the Genomes of Mucilaginibacter gossypii cycad 4 and M. sabulilitoris SNA2: microbes with the potential for plant growth promotion.</title>
        <authorList>
            <person name="Hirsch A.M."/>
            <person name="Humm E."/>
            <person name="Rubbi M."/>
            <person name="Del Vecchio G."/>
            <person name="Ha S.M."/>
            <person name="Pellegrini M."/>
            <person name="Gunsalus R.P."/>
        </authorList>
    </citation>
    <scope>NUCLEOTIDE SEQUENCE [LARGE SCALE GENOMIC DNA]</scope>
    <source>
        <strain evidence="1 2">SNA2</strain>
    </source>
</reference>
<dbReference type="RefSeq" id="WP_321561502.1">
    <property type="nucleotide sequence ID" value="NZ_CP139558.1"/>
</dbReference>
<gene>
    <name evidence="1" type="ORF">SNE25_23735</name>
</gene>
<name>A0ABZ0TGL8_9SPHI</name>
<dbReference type="EMBL" id="CP139558">
    <property type="protein sequence ID" value="WPU92340.1"/>
    <property type="molecule type" value="Genomic_DNA"/>
</dbReference>